<comment type="caution">
    <text evidence="1">The sequence shown here is derived from an EMBL/GenBank/DDBJ whole genome shotgun (WGS) entry which is preliminary data.</text>
</comment>
<dbReference type="Proteomes" id="UP001500738">
    <property type="component" value="Unassembled WGS sequence"/>
</dbReference>
<organism evidence="1 2">
    <name type="scientific">Sphingopyxis soli</name>
    <dbReference type="NCBI Taxonomy" id="592051"/>
    <lineage>
        <taxon>Bacteria</taxon>
        <taxon>Pseudomonadati</taxon>
        <taxon>Pseudomonadota</taxon>
        <taxon>Alphaproteobacteria</taxon>
        <taxon>Sphingomonadales</taxon>
        <taxon>Sphingomonadaceae</taxon>
        <taxon>Sphingopyxis</taxon>
    </lineage>
</organism>
<evidence type="ECO:0000313" key="1">
    <source>
        <dbReference type="EMBL" id="GAA0863763.1"/>
    </source>
</evidence>
<name>A0ABP3XDQ4_9SPHN</name>
<reference evidence="2" key="1">
    <citation type="journal article" date="2019" name="Int. J. Syst. Evol. Microbiol.">
        <title>The Global Catalogue of Microorganisms (GCM) 10K type strain sequencing project: providing services to taxonomists for standard genome sequencing and annotation.</title>
        <authorList>
            <consortium name="The Broad Institute Genomics Platform"/>
            <consortium name="The Broad Institute Genome Sequencing Center for Infectious Disease"/>
            <person name="Wu L."/>
            <person name="Ma J."/>
        </authorList>
    </citation>
    <scope>NUCLEOTIDE SEQUENCE [LARGE SCALE GENOMIC DNA]</scope>
    <source>
        <strain evidence="2">JCM 15910</strain>
    </source>
</reference>
<protein>
    <submittedName>
        <fullName evidence="1">Uncharacterized protein</fullName>
    </submittedName>
</protein>
<dbReference type="EMBL" id="BAAAFE010000007">
    <property type="protein sequence ID" value="GAA0863763.1"/>
    <property type="molecule type" value="Genomic_DNA"/>
</dbReference>
<evidence type="ECO:0000313" key="2">
    <source>
        <dbReference type="Proteomes" id="UP001500738"/>
    </source>
</evidence>
<gene>
    <name evidence="1" type="ORF">GCM10009115_15550</name>
</gene>
<sequence length="164" mass="17293">MLRGIVGVVYPAALKPGQFYVRSDYAGGRWLALCVGAAAGDGRAPDRWEPVFDRPDQSGPFLQLPSDSEPVALLPPVAVRVDPVAAAASPYIGQSFKGQLLVAGHSCFVIAPFERGIGRATIDLASGMQAATSLPDGWLGFSDWSLVVGDGDEEKILMRYGGSD</sequence>
<keyword evidence="2" id="KW-1185">Reference proteome</keyword>
<accession>A0ABP3XDQ4</accession>
<dbReference type="RefSeq" id="WP_215353410.1">
    <property type="nucleotide sequence ID" value="NZ_JAFMTR010000063.1"/>
</dbReference>
<proteinExistence type="predicted"/>